<gene>
    <name evidence="2" type="ORF">GCM10023346_35160</name>
</gene>
<organism evidence="2 3">
    <name type="scientific">Arthrobacter gyeryongensis</name>
    <dbReference type="NCBI Taxonomy" id="1650592"/>
    <lineage>
        <taxon>Bacteria</taxon>
        <taxon>Bacillati</taxon>
        <taxon>Actinomycetota</taxon>
        <taxon>Actinomycetes</taxon>
        <taxon>Micrococcales</taxon>
        <taxon>Micrococcaceae</taxon>
        <taxon>Arthrobacter</taxon>
    </lineage>
</organism>
<evidence type="ECO:0000256" key="1">
    <source>
        <dbReference type="SAM" id="Phobius"/>
    </source>
</evidence>
<accession>A0ABP9SKV6</accession>
<evidence type="ECO:0000313" key="2">
    <source>
        <dbReference type="EMBL" id="GAA5198292.1"/>
    </source>
</evidence>
<keyword evidence="3" id="KW-1185">Reference proteome</keyword>
<name>A0ABP9SKV6_9MICC</name>
<dbReference type="RefSeq" id="WP_345451171.1">
    <property type="nucleotide sequence ID" value="NZ_BAABKK010000024.1"/>
</dbReference>
<evidence type="ECO:0000313" key="3">
    <source>
        <dbReference type="Proteomes" id="UP001500200"/>
    </source>
</evidence>
<dbReference type="EMBL" id="BAABKK010000024">
    <property type="protein sequence ID" value="GAA5198292.1"/>
    <property type="molecule type" value="Genomic_DNA"/>
</dbReference>
<keyword evidence="1" id="KW-1133">Transmembrane helix</keyword>
<keyword evidence="1" id="KW-0812">Transmembrane</keyword>
<protein>
    <submittedName>
        <fullName evidence="2">Uncharacterized protein</fullName>
    </submittedName>
</protein>
<proteinExistence type="predicted"/>
<comment type="caution">
    <text evidence="2">The sequence shown here is derived from an EMBL/GenBank/DDBJ whole genome shotgun (WGS) entry which is preliminary data.</text>
</comment>
<feature type="transmembrane region" description="Helical" evidence="1">
    <location>
        <begin position="15"/>
        <end position="37"/>
    </location>
</feature>
<dbReference type="Proteomes" id="UP001500200">
    <property type="component" value="Unassembled WGS sequence"/>
</dbReference>
<sequence length="310" mass="34365">MADTGLPSYATVNGYAYLCASFTINGMGLLKLLGFFLSGKTMRATFVQAIPYWRDDVLPGHLKTVERWKELDLAEAPDERLLDGIRELALSEARYWGSTTLVLAAAKGSEQLFSRSLAITTPGRGLSSSLFLRGFSSKALEAQVQLEAIAEHLRASDELRRIARSSPAQRLLDALGVCTGGADVAEELRHYLDRYGHQVYNLDFAEPTQAEDPIPVLQSLKAIVQQPGMDVRVRQAEMTRDRESLVEQTVRSLDPVRRGVFLKVLRWAQGFAPYREESLFYIGSAWPALRRLALELGPRLAEAEAGPARA</sequence>
<keyword evidence="1" id="KW-0472">Membrane</keyword>
<reference evidence="3" key="1">
    <citation type="journal article" date="2019" name="Int. J. Syst. Evol. Microbiol.">
        <title>The Global Catalogue of Microorganisms (GCM) 10K type strain sequencing project: providing services to taxonomists for standard genome sequencing and annotation.</title>
        <authorList>
            <consortium name="The Broad Institute Genomics Platform"/>
            <consortium name="The Broad Institute Genome Sequencing Center for Infectious Disease"/>
            <person name="Wu L."/>
            <person name="Ma J."/>
        </authorList>
    </citation>
    <scope>NUCLEOTIDE SEQUENCE [LARGE SCALE GENOMIC DNA]</scope>
    <source>
        <strain evidence="3">JCM 18514</strain>
    </source>
</reference>